<protein>
    <submittedName>
        <fullName evidence="1">Uncharacterized protein</fullName>
    </submittedName>
</protein>
<gene>
    <name evidence="1" type="ORF">H7313_09055</name>
</gene>
<evidence type="ECO:0000313" key="2">
    <source>
        <dbReference type="Proteomes" id="UP000587396"/>
    </source>
</evidence>
<keyword evidence="2" id="KW-1185">Reference proteome</keyword>
<name>A0A842JG81_9ACTN</name>
<sequence length="99" mass="11075">METNVTIRGEEKFRSFIEQEATIGFDAAKRDLEEQFLANEQANQYVLAAENARDGQEHVLRYLGVCLAYDAQGTQLGGGKAYLDKGQKAARKDITIVFM</sequence>
<dbReference type="EMBL" id="JACMSE010000005">
    <property type="protein sequence ID" value="MBC2889491.1"/>
    <property type="molecule type" value="Genomic_DNA"/>
</dbReference>
<accession>A0A842JG81</accession>
<dbReference type="AlphaFoldDB" id="A0A842JG81"/>
<evidence type="ECO:0000313" key="1">
    <source>
        <dbReference type="EMBL" id="MBC2889491.1"/>
    </source>
</evidence>
<reference evidence="1 2" key="1">
    <citation type="submission" date="2020-08" db="EMBL/GenBank/DDBJ databases">
        <authorList>
            <person name="Liu C."/>
            <person name="Sun Q."/>
        </authorList>
    </citation>
    <scope>NUCLEOTIDE SEQUENCE [LARGE SCALE GENOMIC DNA]</scope>
    <source>
        <strain evidence="1 2">N22</strain>
    </source>
</reference>
<proteinExistence type="predicted"/>
<comment type="caution">
    <text evidence="1">The sequence shown here is derived from an EMBL/GenBank/DDBJ whole genome shotgun (WGS) entry which is preliminary data.</text>
</comment>
<organism evidence="1 2">
    <name type="scientific">Gordonibacter massiliensis</name>
    <name type="common">ex Traore et al. 2017</name>
    <dbReference type="NCBI Taxonomy" id="1841863"/>
    <lineage>
        <taxon>Bacteria</taxon>
        <taxon>Bacillati</taxon>
        <taxon>Actinomycetota</taxon>
        <taxon>Coriobacteriia</taxon>
        <taxon>Eggerthellales</taxon>
        <taxon>Eggerthellaceae</taxon>
        <taxon>Gordonibacter</taxon>
    </lineage>
</organism>
<dbReference type="RefSeq" id="WP_185905305.1">
    <property type="nucleotide sequence ID" value="NZ_JACMSE010000005.1"/>
</dbReference>
<dbReference type="Proteomes" id="UP000587396">
    <property type="component" value="Unassembled WGS sequence"/>
</dbReference>